<protein>
    <submittedName>
        <fullName evidence="1">TonB-dependent receptor</fullName>
    </submittedName>
</protein>
<proteinExistence type="predicted"/>
<accession>A0ABX8TEX4</accession>
<keyword evidence="1" id="KW-0675">Receptor</keyword>
<evidence type="ECO:0000313" key="1">
    <source>
        <dbReference type="EMBL" id="QYC09138.1"/>
    </source>
</evidence>
<keyword evidence="2" id="KW-1185">Reference proteome</keyword>
<dbReference type="Proteomes" id="UP000824334">
    <property type="component" value="Chromosome"/>
</dbReference>
<name>A0ABX8TEX4_9CAUL</name>
<sequence>MQISVSHTWRIEDTIIIRNDLPALDQLAGDGGGLPRHQMSLRLDGRYNRWGLNAAANWRGSSRIRRDLGQDGPQDLQLSALTTVNIKVSTVVNRFDAHQGSAERRRSDGLRLELEIENLLDTRPQAKLGDGRLAPGYGRNDQDPLGRTLRISLARRF</sequence>
<dbReference type="RefSeq" id="WP_219354779.1">
    <property type="nucleotide sequence ID" value="NZ_CP080034.1"/>
</dbReference>
<evidence type="ECO:0000313" key="2">
    <source>
        <dbReference type="Proteomes" id="UP000824334"/>
    </source>
</evidence>
<gene>
    <name evidence="1" type="ORF">KWG56_10905</name>
</gene>
<dbReference type="EMBL" id="CP080034">
    <property type="protein sequence ID" value="QYC09138.1"/>
    <property type="molecule type" value="Genomic_DNA"/>
</dbReference>
<organism evidence="1 2">
    <name type="scientific">Brevundimonas nasdae</name>
    <dbReference type="NCBI Taxonomy" id="172043"/>
    <lineage>
        <taxon>Bacteria</taxon>
        <taxon>Pseudomonadati</taxon>
        <taxon>Pseudomonadota</taxon>
        <taxon>Alphaproteobacteria</taxon>
        <taxon>Caulobacterales</taxon>
        <taxon>Caulobacteraceae</taxon>
        <taxon>Brevundimonas</taxon>
    </lineage>
</organism>
<dbReference type="GeneID" id="94375780"/>
<reference evidence="1 2" key="1">
    <citation type="submission" date="2021-07" db="EMBL/GenBank/DDBJ databases">
        <title>Isolation and characterization of bacteria from a gold mining with a capacity of golden bioaccumulation.</title>
        <authorList>
            <person name="Yang X.J."/>
        </authorList>
    </citation>
    <scope>NUCLEOTIDE SEQUENCE [LARGE SCALE GENOMIC DNA]</scope>
    <source>
        <strain evidence="1 2">Au29</strain>
    </source>
</reference>